<dbReference type="EMBL" id="AP012204">
    <property type="protein sequence ID" value="BAK37023.1"/>
    <property type="molecule type" value="Genomic_DNA"/>
</dbReference>
<dbReference type="PANTHER" id="PTHR43161:SF9">
    <property type="entry name" value="SORBITOL DEHYDROGENASE"/>
    <property type="match status" value="1"/>
</dbReference>
<dbReference type="GO" id="GO:0003939">
    <property type="term" value="F:L-iditol 2-dehydrogenase (NAD+) activity"/>
    <property type="evidence" value="ECO:0007669"/>
    <property type="project" value="UniProtKB-EC"/>
</dbReference>
<comment type="similarity">
    <text evidence="2 6">Belongs to the zinc-containing alcohol dehydrogenase family.</text>
</comment>
<name>F5XR01_MICPN</name>
<gene>
    <name evidence="8" type="ordered locus">MLP_40090</name>
</gene>
<dbReference type="eggNOG" id="COG1063">
    <property type="taxonomic scope" value="Bacteria"/>
</dbReference>
<dbReference type="InterPro" id="IPR036291">
    <property type="entry name" value="NAD(P)-bd_dom_sf"/>
</dbReference>
<dbReference type="KEGG" id="mph:MLP_40090"/>
<dbReference type="PROSITE" id="PS00059">
    <property type="entry name" value="ADH_ZINC"/>
    <property type="match status" value="1"/>
</dbReference>
<accession>F5XR01</accession>
<dbReference type="HOGENOM" id="CLU_026673_11_5_11"/>
<dbReference type="Proteomes" id="UP000007947">
    <property type="component" value="Chromosome"/>
</dbReference>
<proteinExistence type="inferred from homology"/>
<evidence type="ECO:0000256" key="5">
    <source>
        <dbReference type="ARBA" id="ARBA00023002"/>
    </source>
</evidence>
<dbReference type="AlphaFoldDB" id="F5XR01"/>
<dbReference type="Gene3D" id="3.40.50.720">
    <property type="entry name" value="NAD(P)-binding Rossmann-like Domain"/>
    <property type="match status" value="1"/>
</dbReference>
<reference evidence="8 9" key="1">
    <citation type="submission" date="2011-05" db="EMBL/GenBank/DDBJ databases">
        <title>Whole genome sequence of Microlunatus phosphovorus NM-1.</title>
        <authorList>
            <person name="Hosoyama A."/>
            <person name="Sasaki K."/>
            <person name="Harada T."/>
            <person name="Igarashi R."/>
            <person name="Kawakoshi A."/>
            <person name="Sasagawa M."/>
            <person name="Fukada J."/>
            <person name="Nakamura S."/>
            <person name="Katano Y."/>
            <person name="Hanada S."/>
            <person name="Kamagata Y."/>
            <person name="Nakamura N."/>
            <person name="Yamazaki S."/>
            <person name="Fujita N."/>
        </authorList>
    </citation>
    <scope>NUCLEOTIDE SEQUENCE [LARGE SCALE GENOMIC DNA]</scope>
    <source>
        <strain evidence="9">ATCC 700054 / DSM 10555 / JCM 9379 / NBRC 101784 / NCIMB 13414 / VKM Ac-1990 / NM-1</strain>
    </source>
</reference>
<evidence type="ECO:0000256" key="6">
    <source>
        <dbReference type="RuleBase" id="RU361277"/>
    </source>
</evidence>
<organism evidence="8 9">
    <name type="scientific">Microlunatus phosphovorus (strain ATCC 700054 / DSM 10555 / JCM 9379 / NBRC 101784 / NCIMB 13414 / VKM Ac-1990 / NM-1)</name>
    <dbReference type="NCBI Taxonomy" id="1032480"/>
    <lineage>
        <taxon>Bacteria</taxon>
        <taxon>Bacillati</taxon>
        <taxon>Actinomycetota</taxon>
        <taxon>Actinomycetes</taxon>
        <taxon>Propionibacteriales</taxon>
        <taxon>Propionibacteriaceae</taxon>
        <taxon>Microlunatus</taxon>
    </lineage>
</organism>
<dbReference type="STRING" id="1032480.MLP_40090"/>
<evidence type="ECO:0000313" key="9">
    <source>
        <dbReference type="Proteomes" id="UP000007947"/>
    </source>
</evidence>
<dbReference type="SUPFAM" id="SSF50129">
    <property type="entry name" value="GroES-like"/>
    <property type="match status" value="1"/>
</dbReference>
<dbReference type="Pfam" id="PF00107">
    <property type="entry name" value="ADH_zinc_N"/>
    <property type="match status" value="1"/>
</dbReference>
<dbReference type="InterPro" id="IPR045306">
    <property type="entry name" value="SDH-like"/>
</dbReference>
<keyword evidence="5 8" id="KW-0560">Oxidoreductase</keyword>
<dbReference type="OrthoDB" id="9797931at2"/>
<dbReference type="GO" id="GO:0008270">
    <property type="term" value="F:zinc ion binding"/>
    <property type="evidence" value="ECO:0007669"/>
    <property type="project" value="InterPro"/>
</dbReference>
<dbReference type="InterPro" id="IPR020843">
    <property type="entry name" value="ER"/>
</dbReference>
<evidence type="ECO:0000313" key="8">
    <source>
        <dbReference type="EMBL" id="BAK37023.1"/>
    </source>
</evidence>
<feature type="domain" description="Enoyl reductase (ER)" evidence="7">
    <location>
        <begin position="11"/>
        <end position="330"/>
    </location>
</feature>
<dbReference type="RefSeq" id="WP_013864865.1">
    <property type="nucleotide sequence ID" value="NC_015635.1"/>
</dbReference>
<dbReference type="CDD" id="cd05285">
    <property type="entry name" value="sorbitol_DH"/>
    <property type="match status" value="1"/>
</dbReference>
<evidence type="ECO:0000259" key="7">
    <source>
        <dbReference type="SMART" id="SM00829"/>
    </source>
</evidence>
<dbReference type="InterPro" id="IPR011032">
    <property type="entry name" value="GroES-like_sf"/>
</dbReference>
<keyword evidence="9" id="KW-1185">Reference proteome</keyword>
<dbReference type="EC" id="1.1.1.14" evidence="8"/>
<evidence type="ECO:0000256" key="4">
    <source>
        <dbReference type="ARBA" id="ARBA00022833"/>
    </source>
</evidence>
<keyword evidence="4 6" id="KW-0862">Zinc</keyword>
<evidence type="ECO:0000256" key="2">
    <source>
        <dbReference type="ARBA" id="ARBA00008072"/>
    </source>
</evidence>
<dbReference type="Gene3D" id="3.90.180.10">
    <property type="entry name" value="Medium-chain alcohol dehydrogenases, catalytic domain"/>
    <property type="match status" value="1"/>
</dbReference>
<dbReference type="PANTHER" id="PTHR43161">
    <property type="entry name" value="SORBITOL DEHYDROGENASE"/>
    <property type="match status" value="1"/>
</dbReference>
<keyword evidence="3 6" id="KW-0479">Metal-binding</keyword>
<dbReference type="InterPro" id="IPR013154">
    <property type="entry name" value="ADH-like_N"/>
</dbReference>
<dbReference type="Pfam" id="PF08240">
    <property type="entry name" value="ADH_N"/>
    <property type="match status" value="1"/>
</dbReference>
<dbReference type="InterPro" id="IPR013149">
    <property type="entry name" value="ADH-like_C"/>
</dbReference>
<dbReference type="InterPro" id="IPR002328">
    <property type="entry name" value="ADH_Zn_CS"/>
</dbReference>
<protein>
    <submittedName>
        <fullName evidence="8">Sorbitol dehydrogenase</fullName>
        <ecNumber evidence="8">1.1.1.14</ecNumber>
    </submittedName>
</protein>
<evidence type="ECO:0000256" key="1">
    <source>
        <dbReference type="ARBA" id="ARBA00001947"/>
    </source>
</evidence>
<comment type="cofactor">
    <cofactor evidence="1 6">
        <name>Zn(2+)</name>
        <dbReference type="ChEBI" id="CHEBI:29105"/>
    </cofactor>
</comment>
<sequence length="347" mass="36512">MQNLSAVLSSGSRLTIEDRPAPEPGHREVLVRIGAVGICGSDVHYYEHGRIGDHVVKEPMVVGHEAAGTIVALGRDVEGRAVGERVALEPGVPCRNCVQCLSGRYNLCPDVVFFATPPVDGAIAQLVTIDAAFAHPVPDGLSHEQAAMAEPVSVGVWAARRAGITAGDRVLVTGAGPIGLWAAQVARAFGAVDVTVTDLSDFRLLVARDLGLDARRVDEPMTSEYDVLLECSGVQPAVTSGMAALARGGRMVLIGMGTDRVSIDLPLLQNREITITGTYRYANTYPLALSLLASGVVRVEEIITHRFGIEETEAALTLARRDPQSLKAIVCPQVAGAVVAGTAPVAF</sequence>
<dbReference type="SUPFAM" id="SSF51735">
    <property type="entry name" value="NAD(P)-binding Rossmann-fold domains"/>
    <property type="match status" value="1"/>
</dbReference>
<evidence type="ECO:0000256" key="3">
    <source>
        <dbReference type="ARBA" id="ARBA00022723"/>
    </source>
</evidence>
<dbReference type="SMART" id="SM00829">
    <property type="entry name" value="PKS_ER"/>
    <property type="match status" value="1"/>
</dbReference>